<accession>A0A1I1N2C2</accession>
<dbReference type="Pfam" id="PF02371">
    <property type="entry name" value="Transposase_20"/>
    <property type="match status" value="1"/>
</dbReference>
<evidence type="ECO:0000313" key="3">
    <source>
        <dbReference type="Proteomes" id="UP000198728"/>
    </source>
</evidence>
<organism evidence="2 3">
    <name type="scientific">Tropicimonas isoalkanivorans</name>
    <dbReference type="NCBI Taxonomy" id="441112"/>
    <lineage>
        <taxon>Bacteria</taxon>
        <taxon>Pseudomonadati</taxon>
        <taxon>Pseudomonadota</taxon>
        <taxon>Alphaproteobacteria</taxon>
        <taxon>Rhodobacterales</taxon>
        <taxon>Roseobacteraceae</taxon>
        <taxon>Tropicimonas</taxon>
    </lineage>
</organism>
<keyword evidence="3" id="KW-1185">Reference proteome</keyword>
<dbReference type="AlphaFoldDB" id="A0A1I1N2C2"/>
<dbReference type="GO" id="GO:0006313">
    <property type="term" value="P:DNA transposition"/>
    <property type="evidence" value="ECO:0007669"/>
    <property type="project" value="InterPro"/>
</dbReference>
<dbReference type="OrthoDB" id="8261795at2"/>
<dbReference type="RefSeq" id="WP_093361823.1">
    <property type="nucleotide sequence ID" value="NZ_FOLG01000011.1"/>
</dbReference>
<protein>
    <submittedName>
        <fullName evidence="2">Transposase IS116/IS110/IS902 family protein</fullName>
    </submittedName>
</protein>
<dbReference type="GO" id="GO:0004803">
    <property type="term" value="F:transposase activity"/>
    <property type="evidence" value="ECO:0007669"/>
    <property type="project" value="InterPro"/>
</dbReference>
<dbReference type="EMBL" id="FOLG01000011">
    <property type="protein sequence ID" value="SFC91496.1"/>
    <property type="molecule type" value="Genomic_DNA"/>
</dbReference>
<dbReference type="Proteomes" id="UP000198728">
    <property type="component" value="Unassembled WGS sequence"/>
</dbReference>
<evidence type="ECO:0000313" key="2">
    <source>
        <dbReference type="EMBL" id="SFC91496.1"/>
    </source>
</evidence>
<sequence>MDAGLVPLIKADPEVARRYEILMSIPGIGPVAATAMIVDMPELGTMTPKEAASLAGLAPVSRQSGSWKGKAHIFGG</sequence>
<proteinExistence type="predicted"/>
<feature type="domain" description="Transposase IS116/IS110/IS902 C-terminal" evidence="1">
    <location>
        <begin position="20"/>
        <end position="70"/>
    </location>
</feature>
<dbReference type="STRING" id="441112.SAMN04488094_11184"/>
<evidence type="ECO:0000259" key="1">
    <source>
        <dbReference type="Pfam" id="PF02371"/>
    </source>
</evidence>
<name>A0A1I1N2C2_9RHOB</name>
<gene>
    <name evidence="2" type="ORF">SAMN04488094_11184</name>
</gene>
<reference evidence="2 3" key="1">
    <citation type="submission" date="2016-10" db="EMBL/GenBank/DDBJ databases">
        <authorList>
            <person name="de Groot N.N."/>
        </authorList>
    </citation>
    <scope>NUCLEOTIDE SEQUENCE [LARGE SCALE GENOMIC DNA]</scope>
    <source>
        <strain evidence="2 3">DSM 19548</strain>
    </source>
</reference>
<dbReference type="InterPro" id="IPR003346">
    <property type="entry name" value="Transposase_20"/>
</dbReference>
<dbReference type="GO" id="GO:0003677">
    <property type="term" value="F:DNA binding"/>
    <property type="evidence" value="ECO:0007669"/>
    <property type="project" value="InterPro"/>
</dbReference>